<name>A0ABU1PHG2_9BURK</name>
<keyword evidence="3" id="KW-1185">Reference proteome</keyword>
<protein>
    <recommendedName>
        <fullName evidence="4">Transposase</fullName>
    </recommendedName>
</protein>
<dbReference type="RefSeq" id="WP_146012852.1">
    <property type="nucleotide sequence ID" value="NZ_JAVDSJ010000004.1"/>
</dbReference>
<evidence type="ECO:0008006" key="4">
    <source>
        <dbReference type="Google" id="ProtNLM"/>
    </source>
</evidence>
<evidence type="ECO:0000256" key="1">
    <source>
        <dbReference type="SAM" id="MobiDB-lite"/>
    </source>
</evidence>
<gene>
    <name evidence="2" type="ORF">J2W50_003485</name>
</gene>
<dbReference type="Proteomes" id="UP001260715">
    <property type="component" value="Unassembled WGS sequence"/>
</dbReference>
<organism evidence="2 3">
    <name type="scientific">Herbaspirillum frisingense</name>
    <dbReference type="NCBI Taxonomy" id="92645"/>
    <lineage>
        <taxon>Bacteria</taxon>
        <taxon>Pseudomonadati</taxon>
        <taxon>Pseudomonadota</taxon>
        <taxon>Betaproteobacteria</taxon>
        <taxon>Burkholderiales</taxon>
        <taxon>Oxalobacteraceae</taxon>
        <taxon>Herbaspirillum</taxon>
    </lineage>
</organism>
<feature type="region of interest" description="Disordered" evidence="1">
    <location>
        <begin position="29"/>
        <end position="62"/>
    </location>
</feature>
<dbReference type="EMBL" id="JAVDSJ010000004">
    <property type="protein sequence ID" value="MDR6585269.1"/>
    <property type="molecule type" value="Genomic_DNA"/>
</dbReference>
<accession>A0ABU1PHG2</accession>
<evidence type="ECO:0000313" key="2">
    <source>
        <dbReference type="EMBL" id="MDR6585269.1"/>
    </source>
</evidence>
<evidence type="ECO:0000313" key="3">
    <source>
        <dbReference type="Proteomes" id="UP001260715"/>
    </source>
</evidence>
<proteinExistence type="predicted"/>
<comment type="caution">
    <text evidence="2">The sequence shown here is derived from an EMBL/GenBank/DDBJ whole genome shotgun (WGS) entry which is preliminary data.</text>
</comment>
<reference evidence="2 3" key="1">
    <citation type="submission" date="2023-07" db="EMBL/GenBank/DDBJ databases">
        <title>Sorghum-associated microbial communities from plants grown in Nebraska, USA.</title>
        <authorList>
            <person name="Schachtman D."/>
        </authorList>
    </citation>
    <scope>NUCLEOTIDE SEQUENCE [LARGE SCALE GENOMIC DNA]</scope>
    <source>
        <strain evidence="2 3">596</strain>
    </source>
</reference>
<sequence length="62" mass="6786">MKNLQEKSKSVTLPVFDSSVKWNIQINSIDQTDESAHPCQPMSSGRQADDRKKARPACAGPG</sequence>